<comment type="catalytic activity">
    <reaction evidence="10 11 12">
        <text>L-serine = pyruvate + NH4(+)</text>
        <dbReference type="Rhea" id="RHEA:19169"/>
        <dbReference type="ChEBI" id="CHEBI:15361"/>
        <dbReference type="ChEBI" id="CHEBI:28938"/>
        <dbReference type="ChEBI" id="CHEBI:33384"/>
        <dbReference type="EC" id="4.3.1.17"/>
    </reaction>
</comment>
<sequence>MKYESAFEIIGPVMVGPSSSHTAGAVRIGNIARQLSEFEPAVVRFELMGSFAETYQGHGTDLALLAGVMGYTTFSDEVADAKKIAEERQLRYSFDTVPVGNFHPNSVRVILISEDNKELTLVASSLGGGKAEVQEIEKLPLKFTGEQPTLVFYHDDSIGFIADITLALTKRGYNIARFANERWNKGGKAISICVVDSVVSQSLLEEFNEEVPAITRSSFIQTV</sequence>
<dbReference type="SUPFAM" id="SSF55021">
    <property type="entry name" value="ACT-like"/>
    <property type="match status" value="1"/>
</dbReference>
<dbReference type="AlphaFoldDB" id="A0A1D2LHS0"/>
<organism evidence="14 15">
    <name type="scientific">Brochothrix thermosphacta</name>
    <name type="common">Microbacterium thermosphactum</name>
    <dbReference type="NCBI Taxonomy" id="2756"/>
    <lineage>
        <taxon>Bacteria</taxon>
        <taxon>Bacillati</taxon>
        <taxon>Bacillota</taxon>
        <taxon>Bacilli</taxon>
        <taxon>Bacillales</taxon>
        <taxon>Listeriaceae</taxon>
        <taxon>Brochothrix</taxon>
    </lineage>
</organism>
<gene>
    <name evidence="14" type="primary">sdaAB</name>
    <name evidence="14" type="ORF">CNY62_11545</name>
</gene>
<proteinExistence type="inferred from homology"/>
<dbReference type="InterPro" id="IPR004643">
    <property type="entry name" value="Fe-S_L-Ser_bsu"/>
</dbReference>
<evidence type="ECO:0000256" key="3">
    <source>
        <dbReference type="ARBA" id="ARBA00008636"/>
    </source>
</evidence>
<dbReference type="OrthoDB" id="9813137at2"/>
<dbReference type="GO" id="GO:0006094">
    <property type="term" value="P:gluconeogenesis"/>
    <property type="evidence" value="ECO:0007669"/>
    <property type="project" value="UniProtKB-UniRule"/>
</dbReference>
<reference evidence="14 15" key="1">
    <citation type="submission" date="2017-09" db="EMBL/GenBank/DDBJ databases">
        <title>Complete Genome Sequences of Two Strains of the Meat Spoilage Bacterium Brochothrix thermosphacta Isolated from Ground Chicken.</title>
        <authorList>
            <person name="Paoli G.C."/>
            <person name="Wijey C."/>
            <person name="Chen C.-Y."/>
            <person name="Nguyen L."/>
            <person name="Yan X."/>
            <person name="Irwin P.L."/>
        </authorList>
    </citation>
    <scope>NUCLEOTIDE SEQUENCE [LARGE SCALE GENOMIC DNA]</scope>
    <source>
        <strain evidence="14 15">BI</strain>
    </source>
</reference>
<dbReference type="NCBIfam" id="TIGR00719">
    <property type="entry name" value="sda_beta"/>
    <property type="match status" value="1"/>
</dbReference>
<dbReference type="STRING" id="2756.BFR44_04540"/>
<dbReference type="GO" id="GO:0051539">
    <property type="term" value="F:4 iron, 4 sulfur cluster binding"/>
    <property type="evidence" value="ECO:0007669"/>
    <property type="project" value="UniProtKB-UniRule"/>
</dbReference>
<evidence type="ECO:0000256" key="7">
    <source>
        <dbReference type="ARBA" id="ARBA00023004"/>
    </source>
</evidence>
<dbReference type="PANTHER" id="PTHR30182:SF12">
    <property type="entry name" value="L-SERINE DEHYDRATASE, BETA CHAIN-RELATED"/>
    <property type="match status" value="1"/>
</dbReference>
<dbReference type="InterPro" id="IPR029009">
    <property type="entry name" value="ASB_dom_sf"/>
</dbReference>
<keyword evidence="9 11" id="KW-0456">Lyase</keyword>
<dbReference type="PIRSF" id="PIRSF036692">
    <property type="entry name" value="SDH_B"/>
    <property type="match status" value="1"/>
</dbReference>
<keyword evidence="5 11" id="KW-0004">4Fe-4S</keyword>
<dbReference type="SUPFAM" id="SSF143548">
    <property type="entry name" value="Serine metabolism enzymes domain"/>
    <property type="match status" value="1"/>
</dbReference>
<evidence type="ECO:0000256" key="8">
    <source>
        <dbReference type="ARBA" id="ARBA00023014"/>
    </source>
</evidence>
<dbReference type="Pfam" id="PF03315">
    <property type="entry name" value="SDH_beta"/>
    <property type="match status" value="1"/>
</dbReference>
<dbReference type="Gene3D" id="3.30.70.260">
    <property type="match status" value="1"/>
</dbReference>
<dbReference type="UniPathway" id="UPA00138"/>
<dbReference type="GO" id="GO:0003941">
    <property type="term" value="F:L-serine ammonia-lyase activity"/>
    <property type="evidence" value="ECO:0007669"/>
    <property type="project" value="UniProtKB-UniRule"/>
</dbReference>
<evidence type="ECO:0000256" key="6">
    <source>
        <dbReference type="ARBA" id="ARBA00022723"/>
    </source>
</evidence>
<evidence type="ECO:0000259" key="13">
    <source>
        <dbReference type="Pfam" id="PF03315"/>
    </source>
</evidence>
<dbReference type="Proteomes" id="UP000243591">
    <property type="component" value="Chromosome"/>
</dbReference>
<protein>
    <recommendedName>
        <fullName evidence="11">L-serine deaminase</fullName>
    </recommendedName>
</protein>
<keyword evidence="6 11" id="KW-0479">Metal-binding</keyword>
<name>A0A1D2LHS0_BROTH</name>
<keyword evidence="15" id="KW-1185">Reference proteome</keyword>
<evidence type="ECO:0000313" key="15">
    <source>
        <dbReference type="Proteomes" id="UP000243591"/>
    </source>
</evidence>
<evidence type="ECO:0000256" key="4">
    <source>
        <dbReference type="ARBA" id="ARBA00022432"/>
    </source>
</evidence>
<dbReference type="GO" id="GO:0046872">
    <property type="term" value="F:metal ion binding"/>
    <property type="evidence" value="ECO:0007669"/>
    <property type="project" value="UniProtKB-UniRule"/>
</dbReference>
<evidence type="ECO:0000256" key="2">
    <source>
        <dbReference type="ARBA" id="ARBA00004742"/>
    </source>
</evidence>
<accession>A0A1D2LHS0</accession>
<comment type="similarity">
    <text evidence="3 11 12">Belongs to the iron-sulfur dependent L-serine dehydratase family.</text>
</comment>
<keyword evidence="4 11" id="KW-0312">Gluconeogenesis</keyword>
<keyword evidence="8 11" id="KW-0411">Iron-sulfur</keyword>
<dbReference type="EMBL" id="CP023483">
    <property type="protein sequence ID" value="ATF26940.1"/>
    <property type="molecule type" value="Genomic_DNA"/>
</dbReference>
<comment type="pathway">
    <text evidence="2 11">Carbohydrate biosynthesis; gluconeogenesis.</text>
</comment>
<dbReference type="RefSeq" id="WP_069125631.1">
    <property type="nucleotide sequence ID" value="NZ_CP023483.1"/>
</dbReference>
<evidence type="ECO:0000256" key="11">
    <source>
        <dbReference type="PIRNR" id="PIRNR036692"/>
    </source>
</evidence>
<evidence type="ECO:0000256" key="12">
    <source>
        <dbReference type="RuleBase" id="RU366059"/>
    </source>
</evidence>
<evidence type="ECO:0000256" key="10">
    <source>
        <dbReference type="ARBA" id="ARBA00049406"/>
    </source>
</evidence>
<dbReference type="InterPro" id="IPR005131">
    <property type="entry name" value="Ser_deHydtase_bsu"/>
</dbReference>
<dbReference type="InterPro" id="IPR051318">
    <property type="entry name" value="Fe-S_L-Ser"/>
</dbReference>
<feature type="domain" description="Serine dehydratase beta chain" evidence="13">
    <location>
        <begin position="13"/>
        <end position="87"/>
    </location>
</feature>
<comment type="cofactor">
    <cofactor evidence="1 12">
        <name>[4Fe-4S] cluster</name>
        <dbReference type="ChEBI" id="CHEBI:49883"/>
    </cofactor>
</comment>
<evidence type="ECO:0000256" key="9">
    <source>
        <dbReference type="ARBA" id="ARBA00023239"/>
    </source>
</evidence>
<dbReference type="CDD" id="cd04879">
    <property type="entry name" value="ACT_3PGDH-like"/>
    <property type="match status" value="1"/>
</dbReference>
<dbReference type="InterPro" id="IPR045865">
    <property type="entry name" value="ACT-like_dom_sf"/>
</dbReference>
<evidence type="ECO:0000256" key="1">
    <source>
        <dbReference type="ARBA" id="ARBA00001966"/>
    </source>
</evidence>
<dbReference type="PANTHER" id="PTHR30182">
    <property type="entry name" value="L-SERINE DEHYDRATASE"/>
    <property type="match status" value="1"/>
</dbReference>
<dbReference type="Gene3D" id="3.30.1330.90">
    <property type="entry name" value="D-3-phosphoglycerate dehydrogenase, domain 3"/>
    <property type="match status" value="1"/>
</dbReference>
<keyword evidence="7 11" id="KW-0408">Iron</keyword>
<evidence type="ECO:0000313" key="14">
    <source>
        <dbReference type="EMBL" id="ATF26940.1"/>
    </source>
</evidence>
<dbReference type="KEGG" id="bths:CNY62_11545"/>
<evidence type="ECO:0000256" key="5">
    <source>
        <dbReference type="ARBA" id="ARBA00022485"/>
    </source>
</evidence>